<gene>
    <name evidence="2" type="ORF">B0H16DRAFT_1745315</name>
</gene>
<feature type="signal peptide" evidence="1">
    <location>
        <begin position="1"/>
        <end position="18"/>
    </location>
</feature>
<organism evidence="2 3">
    <name type="scientific">Mycena metata</name>
    <dbReference type="NCBI Taxonomy" id="1033252"/>
    <lineage>
        <taxon>Eukaryota</taxon>
        <taxon>Fungi</taxon>
        <taxon>Dikarya</taxon>
        <taxon>Basidiomycota</taxon>
        <taxon>Agaricomycotina</taxon>
        <taxon>Agaricomycetes</taxon>
        <taxon>Agaricomycetidae</taxon>
        <taxon>Agaricales</taxon>
        <taxon>Marasmiineae</taxon>
        <taxon>Mycenaceae</taxon>
        <taxon>Mycena</taxon>
    </lineage>
</organism>
<name>A0AAD7H3X0_9AGAR</name>
<keyword evidence="1" id="KW-0732">Signal</keyword>
<protein>
    <submittedName>
        <fullName evidence="2">Uncharacterized protein</fullName>
    </submittedName>
</protein>
<feature type="chain" id="PRO_5042151781" evidence="1">
    <location>
        <begin position="19"/>
        <end position="56"/>
    </location>
</feature>
<dbReference type="AlphaFoldDB" id="A0AAD7H3X0"/>
<reference evidence="2" key="1">
    <citation type="submission" date="2023-03" db="EMBL/GenBank/DDBJ databases">
        <title>Massive genome expansion in bonnet fungi (Mycena s.s.) driven by repeated elements and novel gene families across ecological guilds.</title>
        <authorList>
            <consortium name="Lawrence Berkeley National Laboratory"/>
            <person name="Harder C.B."/>
            <person name="Miyauchi S."/>
            <person name="Viragh M."/>
            <person name="Kuo A."/>
            <person name="Thoen E."/>
            <person name="Andreopoulos B."/>
            <person name="Lu D."/>
            <person name="Skrede I."/>
            <person name="Drula E."/>
            <person name="Henrissat B."/>
            <person name="Morin E."/>
            <person name="Kohler A."/>
            <person name="Barry K."/>
            <person name="LaButti K."/>
            <person name="Morin E."/>
            <person name="Salamov A."/>
            <person name="Lipzen A."/>
            <person name="Mereny Z."/>
            <person name="Hegedus B."/>
            <person name="Baldrian P."/>
            <person name="Stursova M."/>
            <person name="Weitz H."/>
            <person name="Taylor A."/>
            <person name="Grigoriev I.V."/>
            <person name="Nagy L.G."/>
            <person name="Martin F."/>
            <person name="Kauserud H."/>
        </authorList>
    </citation>
    <scope>NUCLEOTIDE SEQUENCE</scope>
    <source>
        <strain evidence="2">CBHHK182m</strain>
    </source>
</reference>
<evidence type="ECO:0000313" key="3">
    <source>
        <dbReference type="Proteomes" id="UP001215598"/>
    </source>
</evidence>
<keyword evidence="3" id="KW-1185">Reference proteome</keyword>
<sequence>MLFPDVVLFPVLILLVSAAQKCETDIECGHGVLCVDALCIPVGLRRLLSGQQYLSS</sequence>
<evidence type="ECO:0000256" key="1">
    <source>
        <dbReference type="SAM" id="SignalP"/>
    </source>
</evidence>
<proteinExistence type="predicted"/>
<comment type="caution">
    <text evidence="2">The sequence shown here is derived from an EMBL/GenBank/DDBJ whole genome shotgun (WGS) entry which is preliminary data.</text>
</comment>
<evidence type="ECO:0000313" key="2">
    <source>
        <dbReference type="EMBL" id="KAJ7711285.1"/>
    </source>
</evidence>
<dbReference type="Proteomes" id="UP001215598">
    <property type="component" value="Unassembled WGS sequence"/>
</dbReference>
<dbReference type="EMBL" id="JARKIB010000400">
    <property type="protein sequence ID" value="KAJ7711285.1"/>
    <property type="molecule type" value="Genomic_DNA"/>
</dbReference>
<accession>A0AAD7H3X0</accession>